<keyword evidence="7" id="KW-0675">Receptor</keyword>
<sequence length="434" mass="49946">MELKEEWILADEVFENPLLKSNLLGLKYYGLLLHDTQPFKKLHCFRGAVFTLSMVLFSCTQYIDLGQVWGSVSDMTANAATTLLFTTTIFRIIFFYAHRTRIKRILKDAWKEEQQILNSNVRYLKRLSVVFWSFALVTANTMCIFSLVQYVIYERQTKVSGMDNGNVLSMGSNFTGAQQYPAKILRSWYPSSDGNEGNFFEIYLIQLYIMYVGQLIVPSWHMFMVTLMIYGRIECSVLNHRLRSLDRYHKVHAPVKPTTNSLDSVDNTERRSLIIDCVKRQSNLVAFTRELEQLTRAAVFLDFVVFSVLLCALLLEASITTSGVQIFIDICYITTMTTILFLYYWHANEINVCANELSISAYKSDWYRYNRGTNRMLQLFIMYSNQPLKMQAFFITMSLDTFLAAGATELADTCCASMLRTAFQQEGGMVLGVV</sequence>
<keyword evidence="6" id="KW-0472">Membrane</keyword>
<proteinExistence type="predicted"/>
<evidence type="ECO:0000256" key="4">
    <source>
        <dbReference type="ARBA" id="ARBA00022725"/>
    </source>
</evidence>
<evidence type="ECO:0000256" key="7">
    <source>
        <dbReference type="ARBA" id="ARBA00023170"/>
    </source>
</evidence>
<dbReference type="Pfam" id="PF02949">
    <property type="entry name" value="7tm_6"/>
    <property type="match status" value="1"/>
</dbReference>
<evidence type="ECO:0000256" key="6">
    <source>
        <dbReference type="ARBA" id="ARBA00023136"/>
    </source>
</evidence>
<comment type="subcellular location">
    <subcellularLocation>
        <location evidence="1">Membrane</location>
        <topology evidence="1">Multi-pass membrane protein</topology>
    </subcellularLocation>
</comment>
<name>A0A182J2M9_ANOAO</name>
<keyword evidence="8" id="KW-0807">Transducer</keyword>
<dbReference type="GO" id="GO:0005549">
    <property type="term" value="F:odorant binding"/>
    <property type="evidence" value="ECO:0007669"/>
    <property type="project" value="InterPro"/>
</dbReference>
<dbReference type="InterPro" id="IPR004117">
    <property type="entry name" value="7tm6_olfct_rcpt"/>
</dbReference>
<evidence type="ECO:0000256" key="8">
    <source>
        <dbReference type="ARBA" id="ARBA00023224"/>
    </source>
</evidence>
<dbReference type="AlphaFoldDB" id="A0A182J2M9"/>
<evidence type="ECO:0000256" key="1">
    <source>
        <dbReference type="ARBA" id="ARBA00004141"/>
    </source>
</evidence>
<dbReference type="GO" id="GO:0004984">
    <property type="term" value="F:olfactory receptor activity"/>
    <property type="evidence" value="ECO:0007669"/>
    <property type="project" value="InterPro"/>
</dbReference>
<keyword evidence="5" id="KW-1133">Transmembrane helix</keyword>
<organism evidence="9">
    <name type="scientific">Anopheles atroparvus</name>
    <name type="common">European mosquito</name>
    <dbReference type="NCBI Taxonomy" id="41427"/>
    <lineage>
        <taxon>Eukaryota</taxon>
        <taxon>Metazoa</taxon>
        <taxon>Ecdysozoa</taxon>
        <taxon>Arthropoda</taxon>
        <taxon>Hexapoda</taxon>
        <taxon>Insecta</taxon>
        <taxon>Pterygota</taxon>
        <taxon>Neoptera</taxon>
        <taxon>Endopterygota</taxon>
        <taxon>Diptera</taxon>
        <taxon>Nematocera</taxon>
        <taxon>Culicoidea</taxon>
        <taxon>Culicidae</taxon>
        <taxon>Anophelinae</taxon>
        <taxon>Anopheles</taxon>
    </lineage>
</organism>
<keyword evidence="3" id="KW-0812">Transmembrane</keyword>
<evidence type="ECO:0000256" key="5">
    <source>
        <dbReference type="ARBA" id="ARBA00022989"/>
    </source>
</evidence>
<dbReference type="PANTHER" id="PTHR21137:SF40">
    <property type="entry name" value="ODORANT RECEPTOR 56A"/>
    <property type="match status" value="1"/>
</dbReference>
<keyword evidence="4" id="KW-0552">Olfaction</keyword>
<dbReference type="PANTHER" id="PTHR21137">
    <property type="entry name" value="ODORANT RECEPTOR"/>
    <property type="match status" value="1"/>
</dbReference>
<protein>
    <submittedName>
        <fullName evidence="9">Uncharacterized protein</fullName>
    </submittedName>
</protein>
<dbReference type="GO" id="GO:0007165">
    <property type="term" value="P:signal transduction"/>
    <property type="evidence" value="ECO:0007669"/>
    <property type="project" value="UniProtKB-KW"/>
</dbReference>
<evidence type="ECO:0000256" key="2">
    <source>
        <dbReference type="ARBA" id="ARBA00022606"/>
    </source>
</evidence>
<keyword evidence="2" id="KW-0716">Sensory transduction</keyword>
<reference evidence="9" key="1">
    <citation type="submission" date="2022-08" db="UniProtKB">
        <authorList>
            <consortium name="EnsemblMetazoa"/>
        </authorList>
    </citation>
    <scope>IDENTIFICATION</scope>
    <source>
        <strain evidence="9">EBRO</strain>
    </source>
</reference>
<dbReference type="EnsemblMetazoa" id="AATE010206-RA">
    <property type="protein sequence ID" value="AATE010206-PA.1"/>
    <property type="gene ID" value="AATE010206"/>
</dbReference>
<dbReference type="STRING" id="41427.A0A182J2M9"/>
<evidence type="ECO:0000313" key="9">
    <source>
        <dbReference type="EnsemblMetazoa" id="AATE010206-PA.1"/>
    </source>
</evidence>
<dbReference type="GO" id="GO:0005886">
    <property type="term" value="C:plasma membrane"/>
    <property type="evidence" value="ECO:0007669"/>
    <property type="project" value="TreeGrafter"/>
</dbReference>
<dbReference type="VEuPathDB" id="VectorBase:AATE010206"/>
<accession>A0A182J2M9</accession>
<evidence type="ECO:0000256" key="3">
    <source>
        <dbReference type="ARBA" id="ARBA00022692"/>
    </source>
</evidence>